<evidence type="ECO:0000313" key="1">
    <source>
        <dbReference type="EMBL" id="KAH3696407.1"/>
    </source>
</evidence>
<keyword evidence="2" id="KW-1185">Reference proteome</keyword>
<comment type="caution">
    <text evidence="1">The sequence shown here is derived from an EMBL/GenBank/DDBJ whole genome shotgun (WGS) entry which is preliminary data.</text>
</comment>
<sequence>MTLCAVTTYITETTNITATAMVGVDWAGGGGGGDSCDGAGAGCGDGLDVNGGGCDALVVLNVVVTFDGGCDDGGGGGVMVVLCRRKLHDIDTVHQTIAFNASTIDISTARGVTPSNTRHESIT</sequence>
<name>A0A9D3YDJ4_DREPO</name>
<reference evidence="1" key="2">
    <citation type="submission" date="2020-11" db="EMBL/GenBank/DDBJ databases">
        <authorList>
            <person name="McCartney M.A."/>
            <person name="Auch B."/>
            <person name="Kono T."/>
            <person name="Mallez S."/>
            <person name="Becker A."/>
            <person name="Gohl D.M."/>
            <person name="Silverstein K.A.T."/>
            <person name="Koren S."/>
            <person name="Bechman K.B."/>
            <person name="Herman A."/>
            <person name="Abrahante J.E."/>
            <person name="Garbe J."/>
        </authorList>
    </citation>
    <scope>NUCLEOTIDE SEQUENCE</scope>
    <source>
        <strain evidence="1">Duluth1</strain>
        <tissue evidence="1">Whole animal</tissue>
    </source>
</reference>
<evidence type="ECO:0000313" key="2">
    <source>
        <dbReference type="Proteomes" id="UP000828390"/>
    </source>
</evidence>
<reference evidence="1" key="1">
    <citation type="journal article" date="2019" name="bioRxiv">
        <title>The Genome of the Zebra Mussel, Dreissena polymorpha: A Resource for Invasive Species Research.</title>
        <authorList>
            <person name="McCartney M.A."/>
            <person name="Auch B."/>
            <person name="Kono T."/>
            <person name="Mallez S."/>
            <person name="Zhang Y."/>
            <person name="Obille A."/>
            <person name="Becker A."/>
            <person name="Abrahante J.E."/>
            <person name="Garbe J."/>
            <person name="Badalamenti J.P."/>
            <person name="Herman A."/>
            <person name="Mangelson H."/>
            <person name="Liachko I."/>
            <person name="Sullivan S."/>
            <person name="Sone E.D."/>
            <person name="Koren S."/>
            <person name="Silverstein K.A.T."/>
            <person name="Beckman K.B."/>
            <person name="Gohl D.M."/>
        </authorList>
    </citation>
    <scope>NUCLEOTIDE SEQUENCE</scope>
    <source>
        <strain evidence="1">Duluth1</strain>
        <tissue evidence="1">Whole animal</tissue>
    </source>
</reference>
<proteinExistence type="predicted"/>
<dbReference type="EMBL" id="JAIWYP010000016">
    <property type="protein sequence ID" value="KAH3696407.1"/>
    <property type="molecule type" value="Genomic_DNA"/>
</dbReference>
<protein>
    <submittedName>
        <fullName evidence="1">Uncharacterized protein</fullName>
    </submittedName>
</protein>
<accession>A0A9D3YDJ4</accession>
<gene>
    <name evidence="1" type="ORF">DPMN_083872</name>
</gene>
<organism evidence="1 2">
    <name type="scientific">Dreissena polymorpha</name>
    <name type="common">Zebra mussel</name>
    <name type="synonym">Mytilus polymorpha</name>
    <dbReference type="NCBI Taxonomy" id="45954"/>
    <lineage>
        <taxon>Eukaryota</taxon>
        <taxon>Metazoa</taxon>
        <taxon>Spiralia</taxon>
        <taxon>Lophotrochozoa</taxon>
        <taxon>Mollusca</taxon>
        <taxon>Bivalvia</taxon>
        <taxon>Autobranchia</taxon>
        <taxon>Heteroconchia</taxon>
        <taxon>Euheterodonta</taxon>
        <taxon>Imparidentia</taxon>
        <taxon>Neoheterodontei</taxon>
        <taxon>Myida</taxon>
        <taxon>Dreissenoidea</taxon>
        <taxon>Dreissenidae</taxon>
        <taxon>Dreissena</taxon>
    </lineage>
</organism>
<dbReference type="Proteomes" id="UP000828390">
    <property type="component" value="Unassembled WGS sequence"/>
</dbReference>
<dbReference type="AlphaFoldDB" id="A0A9D3YDJ4"/>